<accession>A0ABS4KMK1</accession>
<sequence length="140" mass="15971">MELKNCVKCGRAFGARDNEEYCSKCSMDHIEEDFKKVRDYLYDHPGADIKEVAQATGVSERTIIKLLKDERIEVVEDSNALLKCERCTVGIKSGRYCDECKSEIAKELISTRESLKGNVDLSSKDKETIKTAIRSTRRER</sequence>
<dbReference type="Proteomes" id="UP001314903">
    <property type="component" value="Unassembled WGS sequence"/>
</dbReference>
<dbReference type="RefSeq" id="WP_209662062.1">
    <property type="nucleotide sequence ID" value="NZ_JAGGLI010000056.1"/>
</dbReference>
<proteinExistence type="predicted"/>
<evidence type="ECO:0000313" key="2">
    <source>
        <dbReference type="Proteomes" id="UP001314903"/>
    </source>
</evidence>
<protein>
    <submittedName>
        <fullName evidence="1">Flagellar operon protein (TIGR03826 family)</fullName>
    </submittedName>
</protein>
<organism evidence="1 2">
    <name type="scientific">Acetoanaerobium pronyense</name>
    <dbReference type="NCBI Taxonomy" id="1482736"/>
    <lineage>
        <taxon>Bacteria</taxon>
        <taxon>Bacillati</taxon>
        <taxon>Bacillota</taxon>
        <taxon>Clostridia</taxon>
        <taxon>Peptostreptococcales</taxon>
        <taxon>Filifactoraceae</taxon>
        <taxon>Acetoanaerobium</taxon>
    </lineage>
</organism>
<keyword evidence="1" id="KW-0282">Flagellum</keyword>
<comment type="caution">
    <text evidence="1">The sequence shown here is derived from an EMBL/GenBank/DDBJ whole genome shotgun (WGS) entry which is preliminary data.</text>
</comment>
<keyword evidence="1" id="KW-0969">Cilium</keyword>
<keyword evidence="1" id="KW-0966">Cell projection</keyword>
<reference evidence="1 2" key="1">
    <citation type="submission" date="2021-03" db="EMBL/GenBank/DDBJ databases">
        <title>Genomic Encyclopedia of Type Strains, Phase IV (KMG-IV): sequencing the most valuable type-strain genomes for metagenomic binning, comparative biology and taxonomic classification.</title>
        <authorList>
            <person name="Goeker M."/>
        </authorList>
    </citation>
    <scope>NUCLEOTIDE SEQUENCE [LARGE SCALE GENOMIC DNA]</scope>
    <source>
        <strain evidence="1 2">DSM 27512</strain>
    </source>
</reference>
<evidence type="ECO:0000313" key="1">
    <source>
        <dbReference type="EMBL" id="MBP2029007.1"/>
    </source>
</evidence>
<name>A0ABS4KMK1_9FIRM</name>
<dbReference type="EMBL" id="JAGGLI010000056">
    <property type="protein sequence ID" value="MBP2029007.1"/>
    <property type="molecule type" value="Genomic_DNA"/>
</dbReference>
<keyword evidence="2" id="KW-1185">Reference proteome</keyword>
<gene>
    <name evidence="1" type="ORF">J2Z35_002845</name>
</gene>